<comment type="caution">
    <text evidence="10">The sequence shown here is derived from an EMBL/GenBank/DDBJ whole genome shotgun (WGS) entry which is preliminary data.</text>
</comment>
<accession>A0A6M0Q6I4</accession>
<dbReference type="PANTHER" id="PTHR35789">
    <property type="entry name" value="SPORE GERMINATION PROTEIN B3"/>
    <property type="match status" value="1"/>
</dbReference>
<protein>
    <submittedName>
        <fullName evidence="10">Ger(X)C family spore germination protein</fullName>
    </submittedName>
</protein>
<dbReference type="RefSeq" id="WP_163177607.1">
    <property type="nucleotide sequence ID" value="NZ_JAAIWM010000001.1"/>
</dbReference>
<dbReference type="Proteomes" id="UP000481043">
    <property type="component" value="Unassembled WGS sequence"/>
</dbReference>
<dbReference type="InterPro" id="IPR008844">
    <property type="entry name" value="Spore_GerAC-like"/>
</dbReference>
<evidence type="ECO:0000256" key="3">
    <source>
        <dbReference type="ARBA" id="ARBA00022544"/>
    </source>
</evidence>
<evidence type="ECO:0000256" key="4">
    <source>
        <dbReference type="ARBA" id="ARBA00022729"/>
    </source>
</evidence>
<sequence length="403" mass="44856">MILSNKTRAICIILVSCLVFNLAGCWSRNELTELAIVSGMGIDLVDNEYILTVQVLNPGEIAGSSLSSRLPITSYESKGRSIFEAIRKLSKQAAKRLYFAHLRLVVISEDAAKTGIGRMLELMSRDHEFRTDFYPVIAKGEKASKTLKILTAIEKNPANKIFTTLDVSHSYWAATLGTNLDDIISEMTLHGDNAVLAGILLEGNPEIGNRLDNVEMIQSAASINIDHLAIFKGDKLIGWLNEDESKGHNYLTDNVDSTVVVVDWKDGTITFEVRDTKSMVKATIKDNEPQILVTLSTEVNVGEVQAKVDLLNEETIKELEEEISRNQKEKIMGAIEKAKEMQSDIFGFGELIHRKDPKLWKSIKENWNEEGFVNVDVELEATTSIRRLGTTNEPFLNEIQGGS</sequence>
<dbReference type="Pfam" id="PF05504">
    <property type="entry name" value="Spore_GerAC"/>
    <property type="match status" value="1"/>
</dbReference>
<dbReference type="GO" id="GO:0016020">
    <property type="term" value="C:membrane"/>
    <property type="evidence" value="ECO:0007669"/>
    <property type="project" value="UniProtKB-SubCell"/>
</dbReference>
<evidence type="ECO:0000256" key="1">
    <source>
        <dbReference type="ARBA" id="ARBA00004635"/>
    </source>
</evidence>
<evidence type="ECO:0000256" key="6">
    <source>
        <dbReference type="ARBA" id="ARBA00023139"/>
    </source>
</evidence>
<proteinExistence type="inferred from homology"/>
<keyword evidence="7" id="KW-0449">Lipoprotein</keyword>
<evidence type="ECO:0000256" key="7">
    <source>
        <dbReference type="ARBA" id="ARBA00023288"/>
    </source>
</evidence>
<evidence type="ECO:0000259" key="8">
    <source>
        <dbReference type="Pfam" id="PF05504"/>
    </source>
</evidence>
<keyword evidence="3" id="KW-0309">Germination</keyword>
<evidence type="ECO:0000313" key="11">
    <source>
        <dbReference type="Proteomes" id="UP000481043"/>
    </source>
</evidence>
<dbReference type="GO" id="GO:0009847">
    <property type="term" value="P:spore germination"/>
    <property type="evidence" value="ECO:0007669"/>
    <property type="project" value="InterPro"/>
</dbReference>
<keyword evidence="4" id="KW-0732">Signal</keyword>
<dbReference type="InterPro" id="IPR038501">
    <property type="entry name" value="Spore_GerAC_C_sf"/>
</dbReference>
<dbReference type="Gene3D" id="3.30.300.210">
    <property type="entry name" value="Nutrient germinant receptor protein C, domain 3"/>
    <property type="match status" value="1"/>
</dbReference>
<evidence type="ECO:0000256" key="2">
    <source>
        <dbReference type="ARBA" id="ARBA00007886"/>
    </source>
</evidence>
<keyword evidence="11" id="KW-1185">Reference proteome</keyword>
<dbReference type="Pfam" id="PF25198">
    <property type="entry name" value="Spore_GerAC_N"/>
    <property type="match status" value="1"/>
</dbReference>
<reference evidence="10 11" key="1">
    <citation type="submission" date="2020-02" db="EMBL/GenBank/DDBJ databases">
        <title>Bacillus aquiflavi sp. nov., isolated from yellow water of strong flavor Chinese baijiu in Yibin region of China.</title>
        <authorList>
            <person name="Xie J."/>
        </authorList>
    </citation>
    <scope>NUCLEOTIDE SEQUENCE [LARGE SCALE GENOMIC DNA]</scope>
    <source>
        <strain evidence="10 11">SA4</strain>
    </source>
</reference>
<evidence type="ECO:0000259" key="9">
    <source>
        <dbReference type="Pfam" id="PF25198"/>
    </source>
</evidence>
<comment type="similarity">
    <text evidence="2">Belongs to the GerABKC lipoprotein family.</text>
</comment>
<dbReference type="Gene3D" id="6.20.190.10">
    <property type="entry name" value="Nutrient germinant receptor protein C, domain 1"/>
    <property type="match status" value="1"/>
</dbReference>
<dbReference type="EMBL" id="JAAIWM010000001">
    <property type="protein sequence ID" value="NEY70728.1"/>
    <property type="molecule type" value="Genomic_DNA"/>
</dbReference>
<comment type="subcellular location">
    <subcellularLocation>
        <location evidence="1">Membrane</location>
        <topology evidence="1">Lipid-anchor</topology>
    </subcellularLocation>
</comment>
<feature type="domain" description="Spore germination protein N-terminal" evidence="9">
    <location>
        <begin position="28"/>
        <end position="196"/>
    </location>
</feature>
<feature type="domain" description="Spore germination GerAC-like C-terminal" evidence="8">
    <location>
        <begin position="228"/>
        <end position="389"/>
    </location>
</feature>
<evidence type="ECO:0000256" key="5">
    <source>
        <dbReference type="ARBA" id="ARBA00023136"/>
    </source>
</evidence>
<name>A0A6M0Q6I4_9BACI</name>
<keyword evidence="6" id="KW-0564">Palmitate</keyword>
<gene>
    <name evidence="10" type="ORF">G4D63_03135</name>
</gene>
<evidence type="ECO:0000313" key="10">
    <source>
        <dbReference type="EMBL" id="NEY70728.1"/>
    </source>
</evidence>
<dbReference type="AlphaFoldDB" id="A0A6M0Q6I4"/>
<organism evidence="10 11">
    <name type="scientific">Bacillus mesophilus</name>
    <dbReference type="NCBI Taxonomy" id="1808955"/>
    <lineage>
        <taxon>Bacteria</taxon>
        <taxon>Bacillati</taxon>
        <taxon>Bacillota</taxon>
        <taxon>Bacilli</taxon>
        <taxon>Bacillales</taxon>
        <taxon>Bacillaceae</taxon>
        <taxon>Bacillus</taxon>
    </lineage>
</organism>
<dbReference type="InterPro" id="IPR057336">
    <property type="entry name" value="GerAC_N"/>
</dbReference>
<dbReference type="NCBIfam" id="TIGR02887">
    <property type="entry name" value="spore_ger_x_C"/>
    <property type="match status" value="1"/>
</dbReference>
<dbReference type="PANTHER" id="PTHR35789:SF1">
    <property type="entry name" value="SPORE GERMINATION PROTEIN B3"/>
    <property type="match status" value="1"/>
</dbReference>
<keyword evidence="5" id="KW-0472">Membrane</keyword>
<dbReference type="InterPro" id="IPR046953">
    <property type="entry name" value="Spore_GerAC-like_C"/>
</dbReference>